<proteinExistence type="inferred from homology"/>
<dbReference type="Gene3D" id="1.10.4160.10">
    <property type="entry name" value="Hydantoin permease"/>
    <property type="match status" value="1"/>
</dbReference>
<dbReference type="InterPro" id="IPR026030">
    <property type="entry name" value="Pur-cyt_permease_Fcy2/21/22"/>
</dbReference>
<name>A0A6I4W3R5_9ACTN</name>
<gene>
    <name evidence="10" type="ORF">GQ466_14870</name>
</gene>
<evidence type="ECO:0000313" key="11">
    <source>
        <dbReference type="Proteomes" id="UP000431901"/>
    </source>
</evidence>
<evidence type="ECO:0000256" key="3">
    <source>
        <dbReference type="ARBA" id="ARBA00022448"/>
    </source>
</evidence>
<feature type="transmembrane region" description="Helical" evidence="9">
    <location>
        <begin position="248"/>
        <end position="276"/>
    </location>
</feature>
<organism evidence="10 11">
    <name type="scientific">Actinomadura rayongensis</name>
    <dbReference type="NCBI Taxonomy" id="1429076"/>
    <lineage>
        <taxon>Bacteria</taxon>
        <taxon>Bacillati</taxon>
        <taxon>Actinomycetota</taxon>
        <taxon>Actinomycetes</taxon>
        <taxon>Streptosporangiales</taxon>
        <taxon>Thermomonosporaceae</taxon>
        <taxon>Actinomadura</taxon>
    </lineage>
</organism>
<keyword evidence="11" id="KW-1185">Reference proteome</keyword>
<dbReference type="GO" id="GO:0022857">
    <property type="term" value="F:transmembrane transporter activity"/>
    <property type="evidence" value="ECO:0007669"/>
    <property type="project" value="InterPro"/>
</dbReference>
<keyword evidence="6 7" id="KW-0472">Membrane</keyword>
<keyword evidence="5 9" id="KW-1133">Transmembrane helix</keyword>
<feature type="transmembrane region" description="Helical" evidence="9">
    <location>
        <begin position="153"/>
        <end position="170"/>
    </location>
</feature>
<feature type="transmembrane region" description="Helical" evidence="9">
    <location>
        <begin position="41"/>
        <end position="67"/>
    </location>
</feature>
<protein>
    <submittedName>
        <fullName evidence="10">Permease, nucleobase cation symporter-1 family (NCS1)</fullName>
    </submittedName>
</protein>
<keyword evidence="4 9" id="KW-0812">Transmembrane</keyword>
<dbReference type="Proteomes" id="UP000431901">
    <property type="component" value="Unassembled WGS sequence"/>
</dbReference>
<dbReference type="AlphaFoldDB" id="A0A6I4W3R5"/>
<dbReference type="InterPro" id="IPR001248">
    <property type="entry name" value="Pur-cyt_permease"/>
</dbReference>
<comment type="similarity">
    <text evidence="2 7">Belongs to the purine-cytosine permease (2.A.39) family.</text>
</comment>
<feature type="transmembrane region" description="Helical" evidence="9">
    <location>
        <begin position="177"/>
        <end position="196"/>
    </location>
</feature>
<evidence type="ECO:0000256" key="6">
    <source>
        <dbReference type="ARBA" id="ARBA00023136"/>
    </source>
</evidence>
<evidence type="ECO:0000256" key="9">
    <source>
        <dbReference type="SAM" id="Phobius"/>
    </source>
</evidence>
<evidence type="ECO:0000256" key="2">
    <source>
        <dbReference type="ARBA" id="ARBA00008974"/>
    </source>
</evidence>
<feature type="transmembrane region" description="Helical" evidence="9">
    <location>
        <begin position="288"/>
        <end position="310"/>
    </location>
</feature>
<feature type="transmembrane region" description="Helical" evidence="9">
    <location>
        <begin position="401"/>
        <end position="421"/>
    </location>
</feature>
<dbReference type="PIRSF" id="PIRSF002744">
    <property type="entry name" value="Pur-cyt_permease"/>
    <property type="match status" value="1"/>
</dbReference>
<feature type="region of interest" description="Disordered" evidence="8">
    <location>
        <begin position="1"/>
        <end position="22"/>
    </location>
</feature>
<evidence type="ECO:0000256" key="7">
    <source>
        <dbReference type="PIRNR" id="PIRNR002744"/>
    </source>
</evidence>
<comment type="caution">
    <text evidence="10">The sequence shown here is derived from an EMBL/GenBank/DDBJ whole genome shotgun (WGS) entry which is preliminary data.</text>
</comment>
<dbReference type="PANTHER" id="PTHR31806:SF1">
    <property type="entry name" value="PURINE-CYTOSINE PERMEASE FCY2-RELATED"/>
    <property type="match status" value="1"/>
</dbReference>
<dbReference type="GO" id="GO:0005886">
    <property type="term" value="C:plasma membrane"/>
    <property type="evidence" value="ECO:0007669"/>
    <property type="project" value="TreeGrafter"/>
</dbReference>
<feature type="transmembrane region" description="Helical" evidence="9">
    <location>
        <begin position="79"/>
        <end position="105"/>
    </location>
</feature>
<evidence type="ECO:0000256" key="5">
    <source>
        <dbReference type="ARBA" id="ARBA00022989"/>
    </source>
</evidence>
<dbReference type="PANTHER" id="PTHR31806">
    <property type="entry name" value="PURINE-CYTOSINE PERMEASE FCY2-RELATED"/>
    <property type="match status" value="1"/>
</dbReference>
<accession>A0A6I4W3R5</accession>
<evidence type="ECO:0000256" key="1">
    <source>
        <dbReference type="ARBA" id="ARBA00004141"/>
    </source>
</evidence>
<feature type="transmembrane region" description="Helical" evidence="9">
    <location>
        <begin position="208"/>
        <end position="228"/>
    </location>
</feature>
<keyword evidence="3 7" id="KW-0813">Transport</keyword>
<feature type="transmembrane region" description="Helical" evidence="9">
    <location>
        <begin position="360"/>
        <end position="380"/>
    </location>
</feature>
<dbReference type="RefSeq" id="WP_161103427.1">
    <property type="nucleotide sequence ID" value="NZ_JBHLYI010000010.1"/>
</dbReference>
<feature type="transmembrane region" description="Helical" evidence="9">
    <location>
        <begin position="331"/>
        <end position="348"/>
    </location>
</feature>
<reference evidence="10 11" key="1">
    <citation type="submission" date="2019-12" db="EMBL/GenBank/DDBJ databases">
        <title>Nocardia macrotermitis sp. nov. and Nocardia aurantia sp. nov., isolated from the gut of the fungus growing-termite Macrotermes natalensis.</title>
        <authorList>
            <person name="Christine B."/>
            <person name="Rene B."/>
        </authorList>
    </citation>
    <scope>NUCLEOTIDE SEQUENCE [LARGE SCALE GENOMIC DNA]</scope>
    <source>
        <strain evidence="10 11">DSM 102126</strain>
    </source>
</reference>
<sequence>MVSVSDEPIAVPPPSRSGIEKRGIERVPDDERRGRPRHLGFLWAGVVLNVQVVVYGALLVSFGLNWWQCLLAIALGNLTWLVTGVASLAGPAAGTTTFAVSRAAFGHHGNRPIALFNWTMQVGYEVLDLVLMVLAATALLDLAGVHVNGPGKAALVLVLAVVQSVLPLIGHAAITRALHLLVVPFAALFCVLAWLTADRLDHAATAPAGWVAFLGGVALTASGSGLGWTANAPDYSRYLPKDTSKRGIVAAVTLGGAIPQTLLMVVGACAALVVPAANDPVSGLPNAYPLWFAVPYLVFVIAQMTALNAVDLYSSGVTLQALGVPIGRWQAVALDGVICAAIGLAVVYSGDFNTVLSDFLLFMIIWFAPWAAIFVTDLLLRRARYDSADLHGGRPWNRHGILAQLGGMAAAALWINTSVYVGPLAKAAGGLDLSVPAGLLVGGGLYLLLARTSVRAATEGTTA</sequence>
<feature type="transmembrane region" description="Helical" evidence="9">
    <location>
        <begin position="427"/>
        <end position="449"/>
    </location>
</feature>
<comment type="subcellular location">
    <subcellularLocation>
        <location evidence="1">Membrane</location>
        <topology evidence="1">Multi-pass membrane protein</topology>
    </subcellularLocation>
</comment>
<evidence type="ECO:0000256" key="4">
    <source>
        <dbReference type="ARBA" id="ARBA00022692"/>
    </source>
</evidence>
<dbReference type="EMBL" id="WUTW01000002">
    <property type="protein sequence ID" value="MXQ65319.1"/>
    <property type="molecule type" value="Genomic_DNA"/>
</dbReference>
<feature type="transmembrane region" description="Helical" evidence="9">
    <location>
        <begin position="126"/>
        <end position="147"/>
    </location>
</feature>
<evidence type="ECO:0000313" key="10">
    <source>
        <dbReference type="EMBL" id="MXQ65319.1"/>
    </source>
</evidence>
<evidence type="ECO:0000256" key="8">
    <source>
        <dbReference type="SAM" id="MobiDB-lite"/>
    </source>
</evidence>
<dbReference type="OrthoDB" id="9809167at2"/>
<dbReference type="Pfam" id="PF02133">
    <property type="entry name" value="Transp_cyt_pur"/>
    <property type="match status" value="1"/>
</dbReference>